<organism evidence="2 3">
    <name type="scientific">Lates calcarifer</name>
    <name type="common">Barramundi</name>
    <name type="synonym">Holocentrus calcarifer</name>
    <dbReference type="NCBI Taxonomy" id="8187"/>
    <lineage>
        <taxon>Eukaryota</taxon>
        <taxon>Metazoa</taxon>
        <taxon>Chordata</taxon>
        <taxon>Craniata</taxon>
        <taxon>Vertebrata</taxon>
        <taxon>Euteleostomi</taxon>
        <taxon>Actinopterygii</taxon>
        <taxon>Neopterygii</taxon>
        <taxon>Teleostei</taxon>
        <taxon>Neoteleostei</taxon>
        <taxon>Acanthomorphata</taxon>
        <taxon>Carangaria</taxon>
        <taxon>Carangaria incertae sedis</taxon>
        <taxon>Centropomidae</taxon>
        <taxon>Lates</taxon>
    </lineage>
</organism>
<feature type="region of interest" description="Disordered" evidence="1">
    <location>
        <begin position="123"/>
        <end position="144"/>
    </location>
</feature>
<feature type="compositionally biased region" description="Polar residues" evidence="1">
    <location>
        <begin position="11"/>
        <end position="23"/>
    </location>
</feature>
<proteinExistence type="predicted"/>
<dbReference type="GeneTree" id="ENSGT00990000204015"/>
<dbReference type="Proteomes" id="UP000314980">
    <property type="component" value="Unassembled WGS sequence"/>
</dbReference>
<dbReference type="Ensembl" id="ENSLCAT00010040320.1">
    <property type="protein sequence ID" value="ENSLCAP00010039392.1"/>
    <property type="gene ID" value="ENSLCAG00010018400.1"/>
</dbReference>
<name>A0A4W6EP85_LATCA</name>
<accession>A0A4W6EP85</accession>
<evidence type="ECO:0000313" key="3">
    <source>
        <dbReference type="Proteomes" id="UP000314980"/>
    </source>
</evidence>
<sequence>FHFSVDECGDTQEQAQSPHQQTTQFSKLWPTQSFMRQRVHQCHVTIYADQNQEVDAAVDIHCDGEIDQFAQGTTKRPVEFSGCTHSPEGQTGDQDKVSSSQVAQVDLSHGACLLVETEYHQDKHIKDDSQNSDDQDIDWHHSVD</sequence>
<evidence type="ECO:0000313" key="2">
    <source>
        <dbReference type="Ensembl" id="ENSLCAP00010039392.1"/>
    </source>
</evidence>
<reference evidence="3" key="1">
    <citation type="submission" date="2015-09" db="EMBL/GenBank/DDBJ databases">
        <authorList>
            <person name="Sai Rama Sridatta P."/>
        </authorList>
    </citation>
    <scope>NUCLEOTIDE SEQUENCE [LARGE SCALE GENOMIC DNA]</scope>
</reference>
<protein>
    <submittedName>
        <fullName evidence="2">Uncharacterized protein</fullName>
    </submittedName>
</protein>
<dbReference type="AlphaFoldDB" id="A0A4W6EP85"/>
<feature type="region of interest" description="Disordered" evidence="1">
    <location>
        <begin position="77"/>
        <end position="103"/>
    </location>
</feature>
<feature type="region of interest" description="Disordered" evidence="1">
    <location>
        <begin position="1"/>
        <end position="23"/>
    </location>
</feature>
<reference evidence="2" key="3">
    <citation type="submission" date="2025-09" db="UniProtKB">
        <authorList>
            <consortium name="Ensembl"/>
        </authorList>
    </citation>
    <scope>IDENTIFICATION</scope>
</reference>
<feature type="compositionally biased region" description="Polar residues" evidence="1">
    <location>
        <begin position="83"/>
        <end position="103"/>
    </location>
</feature>
<reference evidence="2" key="2">
    <citation type="submission" date="2025-08" db="UniProtKB">
        <authorList>
            <consortium name="Ensembl"/>
        </authorList>
    </citation>
    <scope>IDENTIFICATION</scope>
</reference>
<keyword evidence="3" id="KW-1185">Reference proteome</keyword>
<dbReference type="InParanoid" id="A0A4W6EP85"/>
<evidence type="ECO:0000256" key="1">
    <source>
        <dbReference type="SAM" id="MobiDB-lite"/>
    </source>
</evidence>